<keyword evidence="6 9" id="KW-1133">Transmembrane helix</keyword>
<evidence type="ECO:0000256" key="2">
    <source>
        <dbReference type="ARBA" id="ARBA00022448"/>
    </source>
</evidence>
<protein>
    <submittedName>
        <fullName evidence="10">Uncharacterized protein</fullName>
    </submittedName>
</protein>
<proteinExistence type="inferred from homology"/>
<keyword evidence="11" id="KW-1185">Reference proteome</keyword>
<keyword evidence="5 9" id="KW-0812">Transmembrane</keyword>
<evidence type="ECO:0000256" key="9">
    <source>
        <dbReference type="SAM" id="Phobius"/>
    </source>
</evidence>
<feature type="transmembrane region" description="Helical" evidence="9">
    <location>
        <begin position="201"/>
        <end position="223"/>
    </location>
</feature>
<reference evidence="11" key="1">
    <citation type="submission" date="2017-05" db="EMBL/GenBank/DDBJ databases">
        <authorList>
            <person name="Sharma S."/>
            <person name="Sidhu C."/>
            <person name="Pinnaka A.K."/>
        </authorList>
    </citation>
    <scope>NUCLEOTIDE SEQUENCE [LARGE SCALE GENOMIC DNA]</scope>
    <source>
        <strain evidence="11">AK93</strain>
    </source>
</reference>
<evidence type="ECO:0000313" key="10">
    <source>
        <dbReference type="EMBL" id="RFA36079.1"/>
    </source>
</evidence>
<evidence type="ECO:0000256" key="7">
    <source>
        <dbReference type="ARBA" id="ARBA00023136"/>
    </source>
</evidence>
<dbReference type="RefSeq" id="WP_116302226.1">
    <property type="nucleotide sequence ID" value="NZ_NFZV01000009.1"/>
</dbReference>
<comment type="similarity">
    <text evidence="8">Belongs to the TsuA/YedE (TC 9.B.102) family.</text>
</comment>
<dbReference type="PANTHER" id="PTHR30574:SF1">
    <property type="entry name" value="SULPHUR TRANSPORT DOMAIN-CONTAINING PROTEIN"/>
    <property type="match status" value="1"/>
</dbReference>
<evidence type="ECO:0000256" key="4">
    <source>
        <dbReference type="ARBA" id="ARBA00022519"/>
    </source>
</evidence>
<dbReference type="InterPro" id="IPR007272">
    <property type="entry name" value="Sulf_transp_TsuA/YedE"/>
</dbReference>
<feature type="transmembrane region" description="Helical" evidence="9">
    <location>
        <begin position="6"/>
        <end position="27"/>
    </location>
</feature>
<comment type="subcellular location">
    <subcellularLocation>
        <location evidence="1">Cell inner membrane</location>
        <topology evidence="1">Multi-pass membrane protein</topology>
    </subcellularLocation>
</comment>
<feature type="transmembrane region" description="Helical" evidence="9">
    <location>
        <begin position="322"/>
        <end position="341"/>
    </location>
</feature>
<dbReference type="AlphaFoldDB" id="A0A3E0WUL6"/>
<dbReference type="Proteomes" id="UP000256763">
    <property type="component" value="Unassembled WGS sequence"/>
</dbReference>
<evidence type="ECO:0000313" key="11">
    <source>
        <dbReference type="Proteomes" id="UP000256763"/>
    </source>
</evidence>
<name>A0A3E0WUL6_9GAMM</name>
<keyword evidence="4" id="KW-0997">Cell inner membrane</keyword>
<dbReference type="GO" id="GO:0005886">
    <property type="term" value="C:plasma membrane"/>
    <property type="evidence" value="ECO:0007669"/>
    <property type="project" value="UniProtKB-SubCell"/>
</dbReference>
<keyword evidence="7 9" id="KW-0472">Membrane</keyword>
<dbReference type="OrthoDB" id="9794165at2"/>
<evidence type="ECO:0000256" key="6">
    <source>
        <dbReference type="ARBA" id="ARBA00022989"/>
    </source>
</evidence>
<dbReference type="PANTHER" id="PTHR30574">
    <property type="entry name" value="INNER MEMBRANE PROTEIN YEDE"/>
    <property type="match status" value="1"/>
</dbReference>
<keyword evidence="2" id="KW-0813">Transport</keyword>
<gene>
    <name evidence="10" type="ORF">CAL65_11525</name>
</gene>
<evidence type="ECO:0000256" key="1">
    <source>
        <dbReference type="ARBA" id="ARBA00004429"/>
    </source>
</evidence>
<feature type="transmembrane region" description="Helical" evidence="9">
    <location>
        <begin position="47"/>
        <end position="68"/>
    </location>
</feature>
<dbReference type="EMBL" id="NFZW01000010">
    <property type="protein sequence ID" value="RFA36079.1"/>
    <property type="molecule type" value="Genomic_DNA"/>
</dbReference>
<feature type="transmembrane region" description="Helical" evidence="9">
    <location>
        <begin position="293"/>
        <end position="316"/>
    </location>
</feature>
<evidence type="ECO:0000256" key="3">
    <source>
        <dbReference type="ARBA" id="ARBA00022475"/>
    </source>
</evidence>
<feature type="transmembrane region" description="Helical" evidence="9">
    <location>
        <begin position="171"/>
        <end position="189"/>
    </location>
</feature>
<accession>A0A3E0WUL6</accession>
<feature type="transmembrane region" description="Helical" evidence="9">
    <location>
        <begin position="243"/>
        <end position="272"/>
    </location>
</feature>
<feature type="transmembrane region" description="Helical" evidence="9">
    <location>
        <begin position="118"/>
        <end position="139"/>
    </location>
</feature>
<feature type="transmembrane region" description="Helical" evidence="9">
    <location>
        <begin position="80"/>
        <end position="97"/>
    </location>
</feature>
<organism evidence="10 11">
    <name type="scientific">Alkalilimnicola ehrlichii</name>
    <dbReference type="NCBI Taxonomy" id="351052"/>
    <lineage>
        <taxon>Bacteria</taxon>
        <taxon>Pseudomonadati</taxon>
        <taxon>Pseudomonadota</taxon>
        <taxon>Gammaproteobacteria</taxon>
        <taxon>Chromatiales</taxon>
        <taxon>Ectothiorhodospiraceae</taxon>
        <taxon>Alkalilimnicola</taxon>
    </lineage>
</organism>
<evidence type="ECO:0000256" key="8">
    <source>
        <dbReference type="ARBA" id="ARBA00035655"/>
    </source>
</evidence>
<comment type="caution">
    <text evidence="10">The sequence shown here is derived from an EMBL/GenBank/DDBJ whole genome shotgun (WGS) entry which is preliminary data.</text>
</comment>
<evidence type="ECO:0000256" key="5">
    <source>
        <dbReference type="ARBA" id="ARBA00022692"/>
    </source>
</evidence>
<sequence length="350" mass="35850">MSNTVLVAWSGLVIGLIFGAVGQRTGFCLTSGIRRYAQERDGRMLRAFALACAIALIGSQILAAYGYFNLNRSLYIQPGLPWLAYLGGGLLFGYGMMLANGCGARALVLLGSGNLRSLVVLLMLGIAGQMTLTGLLAPLRLSITEATTLALPFADASLSGVLSHWGVSPTLALTLAVAAVAVPLLLFALADPLFRRSPRHILGGFTIGLLVPAGWFATGYLGADDFDPVSLASLTFIAPASNSIQYVMLSTGTALSFGVTVVAGIVAGSLATALLTGSAQLQGFPTPQRMVRYIIGGLFMGVGGAAALGCSIGQGLTGLSTLALGSFIAVAGILVGAWLGVRGPLRLSTV</sequence>
<keyword evidence="3" id="KW-1003">Cell membrane</keyword>
<dbReference type="Pfam" id="PF04143">
    <property type="entry name" value="Sulf_transp"/>
    <property type="match status" value="1"/>
</dbReference>